<dbReference type="Pfam" id="PF00535">
    <property type="entry name" value="Glycos_transf_2"/>
    <property type="match status" value="1"/>
</dbReference>
<dbReference type="Gene3D" id="3.90.550.10">
    <property type="entry name" value="Spore Coat Polysaccharide Biosynthesis Protein SpsA, Chain A"/>
    <property type="match status" value="1"/>
</dbReference>
<organism evidence="9 10">
    <name type="scientific">Herminiimonas aquatilis</name>
    <dbReference type="NCBI Taxonomy" id="345342"/>
    <lineage>
        <taxon>Bacteria</taxon>
        <taxon>Pseudomonadati</taxon>
        <taxon>Pseudomonadota</taxon>
        <taxon>Betaproteobacteria</taxon>
        <taxon>Burkholderiales</taxon>
        <taxon>Oxalobacteraceae</taxon>
        <taxon>Herminiimonas</taxon>
    </lineage>
</organism>
<comment type="subcellular location">
    <subcellularLocation>
        <location evidence="1">Membrane</location>
        <topology evidence="1">Multi-pass membrane protein</topology>
    </subcellularLocation>
</comment>
<keyword evidence="5 7" id="KW-1133">Transmembrane helix</keyword>
<evidence type="ECO:0000256" key="5">
    <source>
        <dbReference type="ARBA" id="ARBA00022989"/>
    </source>
</evidence>
<protein>
    <submittedName>
        <fullName evidence="9">Glycosyltransferase family 2 protein</fullName>
        <ecNumber evidence="9">2.4.-.-</ecNumber>
    </submittedName>
</protein>
<dbReference type="PANTHER" id="PTHR48090:SF1">
    <property type="entry name" value="PROPHAGE BACTOPRENOL GLUCOSYL TRANSFERASE HOMOLOG"/>
    <property type="match status" value="1"/>
</dbReference>
<feature type="transmembrane region" description="Helical" evidence="7">
    <location>
        <begin position="278"/>
        <end position="303"/>
    </location>
</feature>
<dbReference type="InterPro" id="IPR001173">
    <property type="entry name" value="Glyco_trans_2-like"/>
</dbReference>
<keyword evidence="10" id="KW-1185">Reference proteome</keyword>
<comment type="caution">
    <text evidence="9">The sequence shown here is derived from an EMBL/GenBank/DDBJ whole genome shotgun (WGS) entry which is preliminary data.</text>
</comment>
<evidence type="ECO:0000313" key="10">
    <source>
        <dbReference type="Proteomes" id="UP001596379"/>
    </source>
</evidence>
<keyword evidence="6 7" id="KW-0472">Membrane</keyword>
<evidence type="ECO:0000256" key="7">
    <source>
        <dbReference type="SAM" id="Phobius"/>
    </source>
</evidence>
<reference evidence="10" key="1">
    <citation type="journal article" date="2019" name="Int. J. Syst. Evol. Microbiol.">
        <title>The Global Catalogue of Microorganisms (GCM) 10K type strain sequencing project: providing services to taxonomists for standard genome sequencing and annotation.</title>
        <authorList>
            <consortium name="The Broad Institute Genomics Platform"/>
            <consortium name="The Broad Institute Genome Sequencing Center for Infectious Disease"/>
            <person name="Wu L."/>
            <person name="Ma J."/>
        </authorList>
    </citation>
    <scope>NUCLEOTIDE SEQUENCE [LARGE SCALE GENOMIC DNA]</scope>
    <source>
        <strain evidence="10">CCUG 36956</strain>
    </source>
</reference>
<dbReference type="CDD" id="cd04187">
    <property type="entry name" value="DPM1_like_bac"/>
    <property type="match status" value="1"/>
</dbReference>
<evidence type="ECO:0000256" key="6">
    <source>
        <dbReference type="ARBA" id="ARBA00023136"/>
    </source>
</evidence>
<dbReference type="PANTHER" id="PTHR48090">
    <property type="entry name" value="UNDECAPRENYL-PHOSPHATE 4-DEOXY-4-FORMAMIDO-L-ARABINOSE TRANSFERASE-RELATED"/>
    <property type="match status" value="1"/>
</dbReference>
<keyword evidence="4 7" id="KW-0812">Transmembrane</keyword>
<evidence type="ECO:0000256" key="2">
    <source>
        <dbReference type="ARBA" id="ARBA00022676"/>
    </source>
</evidence>
<dbReference type="EC" id="2.4.-.-" evidence="9"/>
<dbReference type="Proteomes" id="UP001596379">
    <property type="component" value="Unassembled WGS sequence"/>
</dbReference>
<proteinExistence type="predicted"/>
<feature type="domain" description="Glycosyltransferase 2-like" evidence="8">
    <location>
        <begin position="21"/>
        <end position="182"/>
    </location>
</feature>
<dbReference type="GO" id="GO:0016757">
    <property type="term" value="F:glycosyltransferase activity"/>
    <property type="evidence" value="ECO:0007669"/>
    <property type="project" value="UniProtKB-KW"/>
</dbReference>
<evidence type="ECO:0000256" key="3">
    <source>
        <dbReference type="ARBA" id="ARBA00022679"/>
    </source>
</evidence>
<evidence type="ECO:0000313" key="9">
    <source>
        <dbReference type="EMBL" id="MFC7299599.1"/>
    </source>
</evidence>
<gene>
    <name evidence="9" type="ORF">ACFQO0_14240</name>
</gene>
<name>A0ABW2J7V1_9BURK</name>
<evidence type="ECO:0000256" key="4">
    <source>
        <dbReference type="ARBA" id="ARBA00022692"/>
    </source>
</evidence>
<accession>A0ABW2J7V1</accession>
<sequence length="350" mass="39441">MKNLHPIARAEGRELPSYTLTVVVPVFNEESVLPIFHDRLVNALSALNHEWEVIYVDDGSTDRTHFILQQLRANSQEVGVARFSRNFGKEEAMSAGLRLASGDAVVIIDADLQDPPELIPSMVDAWLEGVDIVNMRRSHRSGESWFKKATAHAFYRVINRLSEVPVPEDVGDFRLLSRRAIDALNLLEERNRFMKGLFAWIGFPQVTLNYSRDARAAGHSKWRYWRLWNFALEGITGFSVAPLKIATYVGLACAGITFIYAAYFLIKTLFIGESVKGFPTLIVTVMILGGLQLMAIGIIGEYLGRLFIESKRRPLYLLEGYQPSALVQSEEKSNVLPYKEVTSHYSKSLS</sequence>
<dbReference type="InterPro" id="IPR050256">
    <property type="entry name" value="Glycosyltransferase_2"/>
</dbReference>
<evidence type="ECO:0000259" key="8">
    <source>
        <dbReference type="Pfam" id="PF00535"/>
    </source>
</evidence>
<feature type="transmembrane region" description="Helical" evidence="7">
    <location>
        <begin position="245"/>
        <end position="266"/>
    </location>
</feature>
<dbReference type="InterPro" id="IPR029044">
    <property type="entry name" value="Nucleotide-diphossugar_trans"/>
</dbReference>
<evidence type="ECO:0000256" key="1">
    <source>
        <dbReference type="ARBA" id="ARBA00004141"/>
    </source>
</evidence>
<keyword evidence="2 9" id="KW-0328">Glycosyltransferase</keyword>
<dbReference type="RefSeq" id="WP_382235958.1">
    <property type="nucleotide sequence ID" value="NZ_JBHTCC010000003.1"/>
</dbReference>
<dbReference type="EMBL" id="JBHTCC010000003">
    <property type="protein sequence ID" value="MFC7299599.1"/>
    <property type="molecule type" value="Genomic_DNA"/>
</dbReference>
<keyword evidence="3 9" id="KW-0808">Transferase</keyword>
<dbReference type="SUPFAM" id="SSF53448">
    <property type="entry name" value="Nucleotide-diphospho-sugar transferases"/>
    <property type="match status" value="1"/>
</dbReference>